<feature type="repeat" description="TPR" evidence="1">
    <location>
        <begin position="120"/>
        <end position="153"/>
    </location>
</feature>
<evidence type="ECO:0000256" key="1">
    <source>
        <dbReference type="PROSITE-ProRule" id="PRU00339"/>
    </source>
</evidence>
<dbReference type="PANTHER" id="PTHR10098">
    <property type="entry name" value="RAPSYN-RELATED"/>
    <property type="match status" value="1"/>
</dbReference>
<feature type="region of interest" description="Disordered" evidence="2">
    <location>
        <begin position="336"/>
        <end position="359"/>
    </location>
</feature>
<gene>
    <name evidence="3" type="ORF">AWB78_08455</name>
</gene>
<evidence type="ECO:0000313" key="4">
    <source>
        <dbReference type="Proteomes" id="UP000071859"/>
    </source>
</evidence>
<dbReference type="PROSITE" id="PS50005">
    <property type="entry name" value="TPR"/>
    <property type="match status" value="1"/>
</dbReference>
<evidence type="ECO:0000256" key="2">
    <source>
        <dbReference type="SAM" id="MobiDB-lite"/>
    </source>
</evidence>
<keyword evidence="1" id="KW-0802">TPR repeat</keyword>
<keyword evidence="4" id="KW-1185">Reference proteome</keyword>
<dbReference type="InterPro" id="IPR019734">
    <property type="entry name" value="TPR_rpt"/>
</dbReference>
<dbReference type="Pfam" id="PF13432">
    <property type="entry name" value="TPR_16"/>
    <property type="match status" value="1"/>
</dbReference>
<dbReference type="SMART" id="SM00028">
    <property type="entry name" value="TPR"/>
    <property type="match status" value="7"/>
</dbReference>
<comment type="caution">
    <text evidence="3">The sequence shown here is derived from an EMBL/GenBank/DDBJ whole genome shotgun (WGS) entry which is preliminary data.</text>
</comment>
<dbReference type="AlphaFoldDB" id="A0A158EK39"/>
<dbReference type="InterPro" id="IPR011990">
    <property type="entry name" value="TPR-like_helical_dom_sf"/>
</dbReference>
<dbReference type="Gene3D" id="1.25.40.10">
    <property type="entry name" value="Tetratricopeptide repeat domain"/>
    <property type="match status" value="2"/>
</dbReference>
<evidence type="ECO:0000313" key="3">
    <source>
        <dbReference type="EMBL" id="SAL07174.1"/>
    </source>
</evidence>
<dbReference type="Pfam" id="PF13424">
    <property type="entry name" value="TPR_12"/>
    <property type="match status" value="2"/>
</dbReference>
<dbReference type="Proteomes" id="UP000071859">
    <property type="component" value="Unassembled WGS sequence"/>
</dbReference>
<protein>
    <submittedName>
        <fullName evidence="3">Photosystem I assembly protein Ycf3</fullName>
    </submittedName>
</protein>
<accession>A0A158EK39</accession>
<dbReference type="PANTHER" id="PTHR10098:SF108">
    <property type="entry name" value="TETRATRICOPEPTIDE REPEAT PROTEIN 28"/>
    <property type="match status" value="1"/>
</dbReference>
<proteinExistence type="predicted"/>
<sequence>MTCGKMAEVFEQAGQHAKAVESLECALRYFVRVNATGEIGTALNNMAVSYRELGAVDEARRCYERSLEIRRHAGDFGGLAATLHNLAVLHADRSDYDRARLLLEEARELRREMGDNQGLGRTVLRMGMLHEAQGDNSSAIECYEHALKLAEAEAGVQSRADEATALLNLADAWSNQGEIELSLALIDKAEKLFDDTEMMAGIAMTHYGRARTLAAAGRPTQALACFEIARSHFAELGDRPRLINTGLAIGNILSRRRQHEAARDAFVSVLQLQRQLSLPRDEVITLQLISRECAAAGDAPAARNAAQASADLHREVVAHSESHRPARRYIVDAAAGDGSAPDADEADEARYPTGPCSLH</sequence>
<dbReference type="SUPFAM" id="SSF48452">
    <property type="entry name" value="TPR-like"/>
    <property type="match status" value="2"/>
</dbReference>
<dbReference type="EMBL" id="FCOX02000178">
    <property type="protein sequence ID" value="SAL07174.1"/>
    <property type="molecule type" value="Genomic_DNA"/>
</dbReference>
<reference evidence="3" key="1">
    <citation type="submission" date="2016-01" db="EMBL/GenBank/DDBJ databases">
        <authorList>
            <person name="Peeters C."/>
        </authorList>
    </citation>
    <scope>NUCLEOTIDE SEQUENCE</scope>
    <source>
        <strain evidence="3">LMG 29321</strain>
    </source>
</reference>
<name>A0A158EK39_9BURK</name>
<organism evidence="3 4">
    <name type="scientific">Caballeronia calidae</name>
    <dbReference type="NCBI Taxonomy" id="1777139"/>
    <lineage>
        <taxon>Bacteria</taxon>
        <taxon>Pseudomonadati</taxon>
        <taxon>Pseudomonadota</taxon>
        <taxon>Betaproteobacteria</taxon>
        <taxon>Burkholderiales</taxon>
        <taxon>Burkholderiaceae</taxon>
        <taxon>Caballeronia</taxon>
    </lineage>
</organism>